<keyword evidence="2" id="KW-1185">Reference proteome</keyword>
<dbReference type="OrthoDB" id="2433618at2759"/>
<accession>A0A8H4AZ63</accession>
<comment type="caution">
    <text evidence="1">The sequence shown here is derived from an EMBL/GenBank/DDBJ whole genome shotgun (WGS) entry which is preliminary data.</text>
</comment>
<dbReference type="EMBL" id="WTPW01000114">
    <property type="protein sequence ID" value="KAF0546075.1"/>
    <property type="molecule type" value="Genomic_DNA"/>
</dbReference>
<keyword evidence="1" id="KW-0067">ATP-binding</keyword>
<protein>
    <submittedName>
        <fullName evidence="1">ATP-dependent DNA helicase pif1</fullName>
    </submittedName>
</protein>
<dbReference type="Proteomes" id="UP000439903">
    <property type="component" value="Unassembled WGS sequence"/>
</dbReference>
<keyword evidence="1" id="KW-0378">Hydrolase</keyword>
<name>A0A8H4AZ63_GIGMA</name>
<sequence>MMKKCTSCTRQHPPEAFVLDRKSNKTCATCVTNKAKTRADKKTIPNHKQIIETIPLNNLNEYVVELMDSLENSMGLFFTIYVDVNMSDQNCSIKSIANIIVNNIEEGDSYFWVVKTAPRISTCNENIGTFYFGYSQSSKLACNYKKSNCPRIEHFNCNRTLIIHIDMPMANVTVKLKHEILHERSVDVTTLEEIKQAIQENIHMDPVQLRTYLYDKFDLLKITLQQIRYWWLFFTQNFYKSDDNYVNSAYSFLKSNQATGCELCYELITSQITAIGFITPLYGKIKQIFEIHCNATYKTTKGRFELYGLICNVKGAEYPLAYLILDTTKISDEESQNER</sequence>
<keyword evidence="1" id="KW-0547">Nucleotide-binding</keyword>
<evidence type="ECO:0000313" key="2">
    <source>
        <dbReference type="Proteomes" id="UP000439903"/>
    </source>
</evidence>
<dbReference type="AlphaFoldDB" id="A0A8H4AZ63"/>
<dbReference type="GO" id="GO:0004386">
    <property type="term" value="F:helicase activity"/>
    <property type="evidence" value="ECO:0007669"/>
    <property type="project" value="UniProtKB-KW"/>
</dbReference>
<proteinExistence type="predicted"/>
<gene>
    <name evidence="1" type="ORF">F8M41_001616</name>
</gene>
<keyword evidence="1" id="KW-0347">Helicase</keyword>
<evidence type="ECO:0000313" key="1">
    <source>
        <dbReference type="EMBL" id="KAF0546075.1"/>
    </source>
</evidence>
<organism evidence="1 2">
    <name type="scientific">Gigaspora margarita</name>
    <dbReference type="NCBI Taxonomy" id="4874"/>
    <lineage>
        <taxon>Eukaryota</taxon>
        <taxon>Fungi</taxon>
        <taxon>Fungi incertae sedis</taxon>
        <taxon>Mucoromycota</taxon>
        <taxon>Glomeromycotina</taxon>
        <taxon>Glomeromycetes</taxon>
        <taxon>Diversisporales</taxon>
        <taxon>Gigasporaceae</taxon>
        <taxon>Gigaspora</taxon>
    </lineage>
</organism>
<reference evidence="1 2" key="1">
    <citation type="journal article" date="2019" name="Environ. Microbiol.">
        <title>At the nexus of three kingdoms: the genome of the mycorrhizal fungus Gigaspora margarita provides insights into plant, endobacterial and fungal interactions.</title>
        <authorList>
            <person name="Venice F."/>
            <person name="Ghignone S."/>
            <person name="Salvioli di Fossalunga A."/>
            <person name="Amselem J."/>
            <person name="Novero M."/>
            <person name="Xianan X."/>
            <person name="Sedzielewska Toro K."/>
            <person name="Morin E."/>
            <person name="Lipzen A."/>
            <person name="Grigoriev I.V."/>
            <person name="Henrissat B."/>
            <person name="Martin F.M."/>
            <person name="Bonfante P."/>
        </authorList>
    </citation>
    <scope>NUCLEOTIDE SEQUENCE [LARGE SCALE GENOMIC DNA]</scope>
    <source>
        <strain evidence="1 2">BEG34</strain>
    </source>
</reference>